<protein>
    <recommendedName>
        <fullName evidence="5">Secreted protein</fullName>
    </recommendedName>
</protein>
<feature type="signal peptide" evidence="2">
    <location>
        <begin position="1"/>
        <end position="31"/>
    </location>
</feature>
<feature type="compositionally biased region" description="Basic and acidic residues" evidence="1">
    <location>
        <begin position="62"/>
        <end position="72"/>
    </location>
</feature>
<evidence type="ECO:0008006" key="5">
    <source>
        <dbReference type="Google" id="ProtNLM"/>
    </source>
</evidence>
<feature type="chain" id="PRO_5045614461" description="Secreted protein" evidence="2">
    <location>
        <begin position="32"/>
        <end position="194"/>
    </location>
</feature>
<accession>A0ABW1NR13</accession>
<proteinExistence type="predicted"/>
<evidence type="ECO:0000256" key="1">
    <source>
        <dbReference type="SAM" id="MobiDB-lite"/>
    </source>
</evidence>
<comment type="caution">
    <text evidence="3">The sequence shown here is derived from an EMBL/GenBank/DDBJ whole genome shotgun (WGS) entry which is preliminary data.</text>
</comment>
<feature type="region of interest" description="Disordered" evidence="1">
    <location>
        <begin position="59"/>
        <end position="92"/>
    </location>
</feature>
<sequence length="194" mass="19318">MIPRETGPFGGKPALTLAVATAITGGFVALAAPATAGAATEARHVCGQRPAYDAEVVAARPGGDDDGKKRSDCGGPAGPPGPRGRLDGVSSAHATPTGGVAGLYIAHTQANGTTLIRDPSSPAPNLRWQTLSTLVGYPQGATGVALSVAPSAPNVLSVTVRSKTGQVATTSCTLTVNPVWPTNCAAFTDITPPL</sequence>
<reference evidence="4" key="1">
    <citation type="journal article" date="2019" name="Int. J. Syst. Evol. Microbiol.">
        <title>The Global Catalogue of Microorganisms (GCM) 10K type strain sequencing project: providing services to taxonomists for standard genome sequencing and annotation.</title>
        <authorList>
            <consortium name="The Broad Institute Genomics Platform"/>
            <consortium name="The Broad Institute Genome Sequencing Center for Infectious Disease"/>
            <person name="Wu L."/>
            <person name="Ma J."/>
        </authorList>
    </citation>
    <scope>NUCLEOTIDE SEQUENCE [LARGE SCALE GENOMIC DNA]</scope>
    <source>
        <strain evidence="4">JCM 30346</strain>
    </source>
</reference>
<evidence type="ECO:0000313" key="3">
    <source>
        <dbReference type="EMBL" id="MFC6085172.1"/>
    </source>
</evidence>
<keyword evidence="4" id="KW-1185">Reference proteome</keyword>
<name>A0ABW1NR13_9ACTN</name>
<dbReference type="Proteomes" id="UP001596137">
    <property type="component" value="Unassembled WGS sequence"/>
</dbReference>
<evidence type="ECO:0000256" key="2">
    <source>
        <dbReference type="SAM" id="SignalP"/>
    </source>
</evidence>
<evidence type="ECO:0000313" key="4">
    <source>
        <dbReference type="Proteomes" id="UP001596137"/>
    </source>
</evidence>
<dbReference type="RefSeq" id="WP_380759025.1">
    <property type="nucleotide sequence ID" value="NZ_JBHSRF010000056.1"/>
</dbReference>
<dbReference type="EMBL" id="JBHSRF010000056">
    <property type="protein sequence ID" value="MFC6085172.1"/>
    <property type="molecule type" value="Genomic_DNA"/>
</dbReference>
<gene>
    <name evidence="3" type="ORF">ACFP1K_28685</name>
</gene>
<organism evidence="3 4">
    <name type="scientific">Sphaerisporangium aureirubrum</name>
    <dbReference type="NCBI Taxonomy" id="1544736"/>
    <lineage>
        <taxon>Bacteria</taxon>
        <taxon>Bacillati</taxon>
        <taxon>Actinomycetota</taxon>
        <taxon>Actinomycetes</taxon>
        <taxon>Streptosporangiales</taxon>
        <taxon>Streptosporangiaceae</taxon>
        <taxon>Sphaerisporangium</taxon>
    </lineage>
</organism>
<keyword evidence="2" id="KW-0732">Signal</keyword>